<evidence type="ECO:0000256" key="7">
    <source>
        <dbReference type="SAM" id="MobiDB-lite"/>
    </source>
</evidence>
<reference evidence="9 10" key="1">
    <citation type="journal article" date="2007" name="Nature">
        <title>Genome of the marsupial Monodelphis domestica reveals innovation in non-coding sequences.</title>
        <authorList>
            <person name="Mikkelsen T.S."/>
            <person name="Wakefield M.J."/>
            <person name="Aken B."/>
            <person name="Amemiya C.T."/>
            <person name="Chang J.L."/>
            <person name="Duke S."/>
            <person name="Garber M."/>
            <person name="Gentles A.J."/>
            <person name="Goodstadt L."/>
            <person name="Heger A."/>
            <person name="Jurka J."/>
            <person name="Kamal M."/>
            <person name="Mauceli E."/>
            <person name="Searle S.M."/>
            <person name="Sharpe T."/>
            <person name="Baker M.L."/>
            <person name="Batzer M.A."/>
            <person name="Benos P.V."/>
            <person name="Belov K."/>
            <person name="Clamp M."/>
            <person name="Cook A."/>
            <person name="Cuff J."/>
            <person name="Das R."/>
            <person name="Davidow L."/>
            <person name="Deakin J.E."/>
            <person name="Fazzari M.J."/>
            <person name="Glass J.L."/>
            <person name="Grabherr M."/>
            <person name="Greally J.M."/>
            <person name="Gu W."/>
            <person name="Hore T.A."/>
            <person name="Huttley G.A."/>
            <person name="Kleber M."/>
            <person name="Jirtle R.L."/>
            <person name="Koina E."/>
            <person name="Lee J.T."/>
            <person name="Mahony S."/>
            <person name="Marra M.A."/>
            <person name="Miller R.D."/>
            <person name="Nicholls R.D."/>
            <person name="Oda M."/>
            <person name="Papenfuss A.T."/>
            <person name="Parra Z.E."/>
            <person name="Pollock D.D."/>
            <person name="Ray D.A."/>
            <person name="Schein J.E."/>
            <person name="Speed T.P."/>
            <person name="Thompson K."/>
            <person name="VandeBerg J.L."/>
            <person name="Wade C.M."/>
            <person name="Walker J.A."/>
            <person name="Waters P.D."/>
            <person name="Webber C."/>
            <person name="Weidman J.R."/>
            <person name="Xie X."/>
            <person name="Zody M.C."/>
            <person name="Baldwin J."/>
            <person name="Abdouelleil A."/>
            <person name="Abdulkadir J."/>
            <person name="Abebe A."/>
            <person name="Abera B."/>
            <person name="Abreu J."/>
            <person name="Acer S.C."/>
            <person name="Aftuck L."/>
            <person name="Alexander A."/>
            <person name="An P."/>
            <person name="Anderson E."/>
            <person name="Anderson S."/>
            <person name="Arachi H."/>
            <person name="Azer M."/>
            <person name="Bachantsang P."/>
            <person name="Barry A."/>
            <person name="Bayul T."/>
            <person name="Berlin A."/>
            <person name="Bessette D."/>
            <person name="Bloom T."/>
            <person name="Bloom T."/>
            <person name="Boguslavskiy L."/>
            <person name="Bonnet C."/>
            <person name="Boukhgalter B."/>
            <person name="Bourzgui I."/>
            <person name="Brown A."/>
            <person name="Cahill P."/>
            <person name="Channer S."/>
            <person name="Cheshatsang Y."/>
            <person name="Chuda L."/>
            <person name="Citroen M."/>
            <person name="Collymore A."/>
            <person name="Cooke P."/>
            <person name="Costello M."/>
            <person name="D'Aco K."/>
            <person name="Daza R."/>
            <person name="De Haan G."/>
            <person name="DeGray S."/>
            <person name="DeMaso C."/>
            <person name="Dhargay N."/>
            <person name="Dooley K."/>
            <person name="Dooley E."/>
            <person name="Doricent M."/>
            <person name="Dorje P."/>
            <person name="Dorjee K."/>
            <person name="Dupes A."/>
            <person name="Elong R."/>
            <person name="Falk J."/>
            <person name="Farina A."/>
            <person name="Faro S."/>
            <person name="Ferguson D."/>
            <person name="Fisher S."/>
            <person name="Foley C.D."/>
            <person name="Franke A."/>
            <person name="Friedrich D."/>
            <person name="Gadbois L."/>
            <person name="Gearin G."/>
            <person name="Gearin C.R."/>
            <person name="Giannoukos G."/>
            <person name="Goode T."/>
            <person name="Graham J."/>
            <person name="Grandbois E."/>
            <person name="Grewal S."/>
            <person name="Gyaltsen K."/>
            <person name="Hafez N."/>
            <person name="Hagos B."/>
            <person name="Hall J."/>
            <person name="Henson C."/>
            <person name="Hollinger A."/>
            <person name="Honan T."/>
            <person name="Huard M.D."/>
            <person name="Hughes L."/>
            <person name="Hurhula B."/>
            <person name="Husby M.E."/>
            <person name="Kamat A."/>
            <person name="Kanga B."/>
            <person name="Kashin S."/>
            <person name="Khazanovich D."/>
            <person name="Kisner P."/>
            <person name="Lance K."/>
            <person name="Lara M."/>
            <person name="Lee W."/>
            <person name="Lennon N."/>
            <person name="Letendre F."/>
            <person name="LeVine R."/>
            <person name="Lipovsky A."/>
            <person name="Liu X."/>
            <person name="Liu J."/>
            <person name="Liu S."/>
            <person name="Lokyitsang T."/>
            <person name="Lokyitsang Y."/>
            <person name="Lubonja R."/>
            <person name="Lui A."/>
            <person name="MacDonald P."/>
            <person name="Magnisalis V."/>
            <person name="Maru K."/>
            <person name="Matthews C."/>
            <person name="McCusker W."/>
            <person name="McDonough S."/>
            <person name="Mehta T."/>
            <person name="Meldrim J."/>
            <person name="Meneus L."/>
            <person name="Mihai O."/>
            <person name="Mihalev A."/>
            <person name="Mihova T."/>
            <person name="Mittelman R."/>
            <person name="Mlenga V."/>
            <person name="Montmayeur A."/>
            <person name="Mulrain L."/>
            <person name="Navidi A."/>
            <person name="Naylor J."/>
            <person name="Negash T."/>
            <person name="Nguyen T."/>
            <person name="Nguyen N."/>
            <person name="Nicol R."/>
            <person name="Norbu C."/>
            <person name="Norbu N."/>
            <person name="Novod N."/>
            <person name="O'Neill B."/>
            <person name="Osman S."/>
            <person name="Markiewicz E."/>
            <person name="Oyono O.L."/>
            <person name="Patti C."/>
            <person name="Phunkhang P."/>
            <person name="Pierre F."/>
            <person name="Priest M."/>
            <person name="Raghuraman S."/>
            <person name="Rege F."/>
            <person name="Reyes R."/>
            <person name="Rise C."/>
            <person name="Rogov P."/>
            <person name="Ross K."/>
            <person name="Ryan E."/>
            <person name="Settipalli S."/>
            <person name="Shea T."/>
            <person name="Sherpa N."/>
            <person name="Shi L."/>
            <person name="Shih D."/>
            <person name="Sparrow T."/>
            <person name="Spaulding J."/>
            <person name="Stalker J."/>
            <person name="Stange-Thomann N."/>
            <person name="Stavropoulos S."/>
            <person name="Stone C."/>
            <person name="Strader C."/>
            <person name="Tesfaye S."/>
            <person name="Thomson T."/>
            <person name="Thoulutsang Y."/>
            <person name="Thoulutsang D."/>
            <person name="Topham K."/>
            <person name="Topping I."/>
            <person name="Tsamla T."/>
            <person name="Vassiliev H."/>
            <person name="Vo A."/>
            <person name="Wangchuk T."/>
            <person name="Wangdi T."/>
            <person name="Weiand M."/>
            <person name="Wilkinson J."/>
            <person name="Wilson A."/>
            <person name="Yadav S."/>
            <person name="Young G."/>
            <person name="Yu Q."/>
            <person name="Zembek L."/>
            <person name="Zhong D."/>
            <person name="Zimmer A."/>
            <person name="Zwirko Z."/>
            <person name="Jaffe D.B."/>
            <person name="Alvarez P."/>
            <person name="Brockman W."/>
            <person name="Butler J."/>
            <person name="Chin C."/>
            <person name="Gnerre S."/>
            <person name="MacCallum I."/>
            <person name="Graves J.A."/>
            <person name="Ponting C.P."/>
            <person name="Breen M."/>
            <person name="Samollow P.B."/>
            <person name="Lander E.S."/>
            <person name="Lindblad-Toh K."/>
        </authorList>
    </citation>
    <scope>NUCLEOTIDE SEQUENCE [LARGE SCALE GENOMIC DNA]</scope>
</reference>
<dbReference type="Gene3D" id="1.10.196.10">
    <property type="match status" value="1"/>
</dbReference>
<keyword evidence="2" id="KW-0597">Phosphoprotein</keyword>
<keyword evidence="10" id="KW-1185">Reference proteome</keyword>
<feature type="region of interest" description="Disordered" evidence="7">
    <location>
        <begin position="32"/>
        <end position="53"/>
    </location>
</feature>
<dbReference type="KEGG" id="mdo:100012570"/>
<dbReference type="GeneID" id="100012570"/>
<dbReference type="GO" id="GO:0005737">
    <property type="term" value="C:cytoplasm"/>
    <property type="evidence" value="ECO:0007669"/>
    <property type="project" value="Ensembl"/>
</dbReference>
<dbReference type="InterPro" id="IPR034953">
    <property type="entry name" value="RGS_RGS4"/>
</dbReference>
<dbReference type="PANTHER" id="PTHR10845:SF184">
    <property type="entry name" value="REGULATOR OF G-PROTEIN SIGNALING 4"/>
    <property type="match status" value="1"/>
</dbReference>
<dbReference type="PRINTS" id="PR01301">
    <property type="entry name" value="RGSPROTEIN"/>
</dbReference>
<evidence type="ECO:0000313" key="9">
    <source>
        <dbReference type="Ensembl" id="ENSMODP00000001428.1"/>
    </source>
</evidence>
<dbReference type="Pfam" id="PF00615">
    <property type="entry name" value="RGS"/>
    <property type="match status" value="1"/>
</dbReference>
<dbReference type="InterPro" id="IPR036305">
    <property type="entry name" value="RGS_sf"/>
</dbReference>
<dbReference type="SUPFAM" id="SSF48097">
    <property type="entry name" value="Regulator of G-protein signaling, RGS"/>
    <property type="match status" value="1"/>
</dbReference>
<keyword evidence="5" id="KW-0449">Lipoprotein</keyword>
<evidence type="ECO:0000256" key="2">
    <source>
        <dbReference type="ARBA" id="ARBA00022553"/>
    </source>
</evidence>
<evidence type="ECO:0000256" key="5">
    <source>
        <dbReference type="ARBA" id="ARBA00023288"/>
    </source>
</evidence>
<dbReference type="RefSeq" id="XP_056671446.1">
    <property type="nucleotide sequence ID" value="XM_056815468.1"/>
</dbReference>
<organism evidence="9 10">
    <name type="scientific">Monodelphis domestica</name>
    <name type="common">Gray short-tailed opossum</name>
    <dbReference type="NCBI Taxonomy" id="13616"/>
    <lineage>
        <taxon>Eukaryota</taxon>
        <taxon>Metazoa</taxon>
        <taxon>Chordata</taxon>
        <taxon>Craniata</taxon>
        <taxon>Vertebrata</taxon>
        <taxon>Euteleostomi</taxon>
        <taxon>Mammalia</taxon>
        <taxon>Metatheria</taxon>
        <taxon>Didelphimorphia</taxon>
        <taxon>Didelphidae</taxon>
        <taxon>Monodelphis</taxon>
    </lineage>
</organism>
<comment type="function">
    <text evidence="6">Inhibits signal transduction by increasing the GTPase activity of G protein alpha subunits thereby driving them into their inactive GDP-bound form. Activity on G(z)-alpha is inhibited by phosphorylation of the G-protein. Activity on G(z)-alpha and G(i)-alpha-1 is inhibited by palmitoylation of the G-protein.</text>
</comment>
<dbReference type="CTD" id="5999"/>
<dbReference type="RefSeq" id="XP_001363452.1">
    <property type="nucleotide sequence ID" value="XM_001363415.5"/>
</dbReference>
<dbReference type="FunCoup" id="F7GHB2">
    <property type="interactions" value="902"/>
</dbReference>
<dbReference type="OrthoDB" id="196547at2759"/>
<dbReference type="Ensembl" id="ENSMODT00000001457.3">
    <property type="protein sequence ID" value="ENSMODP00000001428.1"/>
    <property type="gene ID" value="ENSMODG00000001191.3"/>
</dbReference>
<dbReference type="CDD" id="cd08714">
    <property type="entry name" value="RGS_RGS4"/>
    <property type="match status" value="1"/>
</dbReference>
<accession>F7GHB2</accession>
<dbReference type="InParanoid" id="F7GHB2"/>
<dbReference type="FunFam" id="1.10.167.10:FF:000001">
    <property type="entry name" value="Putative regulator of g-protein signaling 12"/>
    <property type="match status" value="1"/>
</dbReference>
<evidence type="ECO:0000256" key="1">
    <source>
        <dbReference type="ARBA" id="ARBA00020122"/>
    </source>
</evidence>
<sequence length="209" mass="23601">MCKGLAALPATCLRSAKDMKHRLGFLLQKNDSCDQNSSHSKKEKASSSPRVSHEEVKKWAESLENLISHDCGLAAFKAFLKSEYSEENIDFWVSCEEYKKIKSPSKLSPKAKKIYNEFISVQATKEVNLDSCTREETSRNMLEPTITCFDEAQKKIFNLMEKDSYRRFLKSRFYLDLVNQAGTNCCGSENQKGAKAPTLDCPSLVSQCA</sequence>
<evidence type="ECO:0000313" key="10">
    <source>
        <dbReference type="Proteomes" id="UP000002280"/>
    </source>
</evidence>
<dbReference type="STRING" id="13616.ENSMODP00000001428"/>
<keyword evidence="3" id="KW-0734">Signal transduction inhibitor</keyword>
<dbReference type="SMART" id="SM00315">
    <property type="entry name" value="RGS"/>
    <property type="match status" value="1"/>
</dbReference>
<gene>
    <name evidence="9" type="primary">RGS4</name>
</gene>
<name>F7GHB2_MONDO</name>
<evidence type="ECO:0000256" key="6">
    <source>
        <dbReference type="ARBA" id="ARBA00025480"/>
    </source>
</evidence>
<evidence type="ECO:0000256" key="4">
    <source>
        <dbReference type="ARBA" id="ARBA00023139"/>
    </source>
</evidence>
<dbReference type="OMA" id="LIQDLCQ"/>
<dbReference type="Gene3D" id="1.10.167.10">
    <property type="entry name" value="Regulator of G-protein Signalling 4, domain 2"/>
    <property type="match status" value="1"/>
</dbReference>
<dbReference type="GO" id="GO:0005634">
    <property type="term" value="C:nucleus"/>
    <property type="evidence" value="ECO:0007669"/>
    <property type="project" value="Ensembl"/>
</dbReference>
<evidence type="ECO:0000259" key="8">
    <source>
        <dbReference type="PROSITE" id="PS50132"/>
    </source>
</evidence>
<dbReference type="PROSITE" id="PS50132">
    <property type="entry name" value="RGS"/>
    <property type="match status" value="1"/>
</dbReference>
<dbReference type="Proteomes" id="UP000002280">
    <property type="component" value="Chromosome 2"/>
</dbReference>
<dbReference type="GO" id="GO:0009968">
    <property type="term" value="P:negative regulation of signal transduction"/>
    <property type="evidence" value="ECO:0007669"/>
    <property type="project" value="UniProtKB-KW"/>
</dbReference>
<dbReference type="InterPro" id="IPR044926">
    <property type="entry name" value="RGS_subdomain_2"/>
</dbReference>
<dbReference type="InterPro" id="IPR016137">
    <property type="entry name" value="RGS"/>
</dbReference>
<evidence type="ECO:0000256" key="3">
    <source>
        <dbReference type="ARBA" id="ARBA00022700"/>
    </source>
</evidence>
<dbReference type="PANTHER" id="PTHR10845">
    <property type="entry name" value="REGULATOR OF G PROTEIN SIGNALING"/>
    <property type="match status" value="1"/>
</dbReference>
<dbReference type="Bgee" id="ENSMODG00000001191">
    <property type="expression patterns" value="Expressed in spinal cord and 17 other cell types or tissues"/>
</dbReference>
<protein>
    <recommendedName>
        <fullName evidence="1">Regulator of G-protein signaling 4</fullName>
    </recommendedName>
</protein>
<dbReference type="FunFam" id="1.10.196.10:FF:000001">
    <property type="entry name" value="Regulator of G-protein signaling 8"/>
    <property type="match status" value="1"/>
</dbReference>
<feature type="domain" description="RGS" evidence="8">
    <location>
        <begin position="62"/>
        <end position="178"/>
    </location>
</feature>
<reference evidence="9" key="2">
    <citation type="submission" date="2025-08" db="UniProtKB">
        <authorList>
            <consortium name="Ensembl"/>
        </authorList>
    </citation>
    <scope>IDENTIFICATION</scope>
</reference>
<dbReference type="GeneTree" id="ENSGT00940000159036"/>
<dbReference type="HOGENOM" id="CLU_059863_3_0_1"/>
<dbReference type="AlphaFoldDB" id="F7GHB2"/>
<proteinExistence type="predicted"/>
<dbReference type="eggNOG" id="KOG3589">
    <property type="taxonomic scope" value="Eukaryota"/>
</dbReference>
<reference evidence="9" key="3">
    <citation type="submission" date="2025-09" db="UniProtKB">
        <authorList>
            <consortium name="Ensembl"/>
        </authorList>
    </citation>
    <scope>IDENTIFICATION</scope>
</reference>
<keyword evidence="4" id="KW-0564">Palmitate</keyword>
<dbReference type="InterPro" id="IPR024066">
    <property type="entry name" value="RGS_subdom1/3"/>
</dbReference>